<evidence type="ECO:0000256" key="1">
    <source>
        <dbReference type="SAM" id="SignalP"/>
    </source>
</evidence>
<organism evidence="2 3">
    <name type="scientific">Biomphalaria pfeifferi</name>
    <name type="common">Bloodfluke planorb</name>
    <name type="synonym">Freshwater snail</name>
    <dbReference type="NCBI Taxonomy" id="112525"/>
    <lineage>
        <taxon>Eukaryota</taxon>
        <taxon>Metazoa</taxon>
        <taxon>Spiralia</taxon>
        <taxon>Lophotrochozoa</taxon>
        <taxon>Mollusca</taxon>
        <taxon>Gastropoda</taxon>
        <taxon>Heterobranchia</taxon>
        <taxon>Euthyneura</taxon>
        <taxon>Panpulmonata</taxon>
        <taxon>Hygrophila</taxon>
        <taxon>Lymnaeoidea</taxon>
        <taxon>Planorbidae</taxon>
        <taxon>Biomphalaria</taxon>
    </lineage>
</organism>
<sequence length="93" mass="10306">MTPEVSACISWIIVCLSVKVKTAAQFDHHFLTGELIHAHDVDNGPPSPVPSWAHNGSGFSPHRKDRLVPLDRKADNSFDRIHVKLKPRVVSSC</sequence>
<gene>
    <name evidence="2" type="ORF">Bpfe_009109</name>
</gene>
<accession>A0AAD8BV96</accession>
<proteinExistence type="predicted"/>
<keyword evidence="3" id="KW-1185">Reference proteome</keyword>
<dbReference type="EMBL" id="JASAOG010000030">
    <property type="protein sequence ID" value="KAK0061303.1"/>
    <property type="molecule type" value="Genomic_DNA"/>
</dbReference>
<comment type="caution">
    <text evidence="2">The sequence shown here is derived from an EMBL/GenBank/DDBJ whole genome shotgun (WGS) entry which is preliminary data.</text>
</comment>
<reference evidence="2" key="1">
    <citation type="journal article" date="2023" name="PLoS Negl. Trop. Dis.">
        <title>A genome sequence for Biomphalaria pfeifferi, the major vector snail for the human-infecting parasite Schistosoma mansoni.</title>
        <authorList>
            <person name="Bu L."/>
            <person name="Lu L."/>
            <person name="Laidemitt M.R."/>
            <person name="Zhang S.M."/>
            <person name="Mutuku M."/>
            <person name="Mkoji G."/>
            <person name="Steinauer M."/>
            <person name="Loker E.S."/>
        </authorList>
    </citation>
    <scope>NUCLEOTIDE SEQUENCE</scope>
    <source>
        <strain evidence="2">KasaAsao</strain>
    </source>
</reference>
<name>A0AAD8BV96_BIOPF</name>
<evidence type="ECO:0000313" key="2">
    <source>
        <dbReference type="EMBL" id="KAK0061303.1"/>
    </source>
</evidence>
<dbReference type="AlphaFoldDB" id="A0AAD8BV96"/>
<feature type="signal peptide" evidence="1">
    <location>
        <begin position="1"/>
        <end position="23"/>
    </location>
</feature>
<evidence type="ECO:0000313" key="3">
    <source>
        <dbReference type="Proteomes" id="UP001233172"/>
    </source>
</evidence>
<feature type="chain" id="PRO_5042013915" description="Secreted protein" evidence="1">
    <location>
        <begin position="24"/>
        <end position="93"/>
    </location>
</feature>
<dbReference type="Proteomes" id="UP001233172">
    <property type="component" value="Unassembled WGS sequence"/>
</dbReference>
<evidence type="ECO:0008006" key="4">
    <source>
        <dbReference type="Google" id="ProtNLM"/>
    </source>
</evidence>
<protein>
    <recommendedName>
        <fullName evidence="4">Secreted protein</fullName>
    </recommendedName>
</protein>
<keyword evidence="1" id="KW-0732">Signal</keyword>
<reference evidence="2" key="2">
    <citation type="submission" date="2023-04" db="EMBL/GenBank/DDBJ databases">
        <authorList>
            <person name="Bu L."/>
            <person name="Lu L."/>
            <person name="Laidemitt M.R."/>
            <person name="Zhang S.M."/>
            <person name="Mutuku M."/>
            <person name="Mkoji G."/>
            <person name="Steinauer M."/>
            <person name="Loker E.S."/>
        </authorList>
    </citation>
    <scope>NUCLEOTIDE SEQUENCE</scope>
    <source>
        <strain evidence="2">KasaAsao</strain>
        <tissue evidence="2">Whole Snail</tissue>
    </source>
</reference>